<dbReference type="EMBL" id="QGKX02000004">
    <property type="protein sequence ID" value="KAF3601692.1"/>
    <property type="molecule type" value="Genomic_DNA"/>
</dbReference>
<dbReference type="AlphaFoldDB" id="A0A8S9SIU8"/>
<evidence type="ECO:0000313" key="2">
    <source>
        <dbReference type="Proteomes" id="UP000712600"/>
    </source>
</evidence>
<protein>
    <submittedName>
        <fullName evidence="1">Uncharacterized protein</fullName>
    </submittedName>
</protein>
<name>A0A8S9SIU8_BRACR</name>
<dbReference type="Proteomes" id="UP000712600">
    <property type="component" value="Unassembled WGS sequence"/>
</dbReference>
<evidence type="ECO:0000313" key="1">
    <source>
        <dbReference type="EMBL" id="KAF3601692.1"/>
    </source>
</evidence>
<reference evidence="1" key="1">
    <citation type="submission" date="2019-12" db="EMBL/GenBank/DDBJ databases">
        <title>Genome sequencing and annotation of Brassica cretica.</title>
        <authorList>
            <person name="Studholme D.J."/>
            <person name="Sarris P."/>
        </authorList>
    </citation>
    <scope>NUCLEOTIDE SEQUENCE</scope>
    <source>
        <strain evidence="1">PFS-109/04</strain>
        <tissue evidence="1">Leaf</tissue>
    </source>
</reference>
<organism evidence="1 2">
    <name type="scientific">Brassica cretica</name>
    <name type="common">Mustard</name>
    <dbReference type="NCBI Taxonomy" id="69181"/>
    <lineage>
        <taxon>Eukaryota</taxon>
        <taxon>Viridiplantae</taxon>
        <taxon>Streptophyta</taxon>
        <taxon>Embryophyta</taxon>
        <taxon>Tracheophyta</taxon>
        <taxon>Spermatophyta</taxon>
        <taxon>Magnoliopsida</taxon>
        <taxon>eudicotyledons</taxon>
        <taxon>Gunneridae</taxon>
        <taxon>Pentapetalae</taxon>
        <taxon>rosids</taxon>
        <taxon>malvids</taxon>
        <taxon>Brassicales</taxon>
        <taxon>Brassicaceae</taxon>
        <taxon>Brassiceae</taxon>
        <taxon>Brassica</taxon>
    </lineage>
</organism>
<proteinExistence type="predicted"/>
<accession>A0A8S9SIU8</accession>
<sequence>MNQGSDEGVVSEDVGGIDAVEDGVSVRDGFGFWVRDGVGDELARGERVAGEAGFEHKGVGLLDL</sequence>
<comment type="caution">
    <text evidence="1">The sequence shown here is derived from an EMBL/GenBank/DDBJ whole genome shotgun (WGS) entry which is preliminary data.</text>
</comment>
<gene>
    <name evidence="1" type="ORF">F2Q69_00033459</name>
</gene>